<sequence>MNDGAESPGMMVLYGCMVVIGVPSAIVIWVVEGRFSWMSCLGVSVGVWKLVEAYRARRAAASEKDPTS</sequence>
<feature type="transmembrane region" description="Helical" evidence="1">
    <location>
        <begin position="12"/>
        <end position="31"/>
    </location>
</feature>
<dbReference type="RefSeq" id="WP_161110989.1">
    <property type="nucleotide sequence ID" value="NZ_JAYMRS010000004.1"/>
</dbReference>
<dbReference type="EMBL" id="JAYMRS010000004">
    <property type="protein sequence ID" value="MFB8768874.1"/>
    <property type="molecule type" value="Genomic_DNA"/>
</dbReference>
<organism evidence="3 4">
    <name type="scientific">Nocardiopsis alba</name>
    <dbReference type="NCBI Taxonomy" id="53437"/>
    <lineage>
        <taxon>Bacteria</taxon>
        <taxon>Bacillati</taxon>
        <taxon>Actinomycetota</taxon>
        <taxon>Actinomycetes</taxon>
        <taxon>Streptosporangiales</taxon>
        <taxon>Nocardiopsidaceae</taxon>
        <taxon>Nocardiopsis</taxon>
    </lineage>
</organism>
<keyword evidence="5" id="KW-1185">Reference proteome</keyword>
<evidence type="ECO:0000313" key="5">
    <source>
        <dbReference type="Proteomes" id="UP001585053"/>
    </source>
</evidence>
<dbReference type="AlphaFoldDB" id="A0A7K2IT64"/>
<accession>A0A7K2IT64</accession>
<dbReference type="Proteomes" id="UP001585053">
    <property type="component" value="Unassembled WGS sequence"/>
</dbReference>
<proteinExistence type="predicted"/>
<evidence type="ECO:0000313" key="3">
    <source>
        <dbReference type="EMBL" id="MYR33004.1"/>
    </source>
</evidence>
<evidence type="ECO:0000313" key="4">
    <source>
        <dbReference type="Proteomes" id="UP000467124"/>
    </source>
</evidence>
<evidence type="ECO:0000313" key="2">
    <source>
        <dbReference type="EMBL" id="MFB8768874.1"/>
    </source>
</evidence>
<keyword evidence="1" id="KW-0472">Membrane</keyword>
<comment type="caution">
    <text evidence="3">The sequence shown here is derived from an EMBL/GenBank/DDBJ whole genome shotgun (WGS) entry which is preliminary data.</text>
</comment>
<keyword evidence="1" id="KW-1133">Transmembrane helix</keyword>
<keyword evidence="1" id="KW-0812">Transmembrane</keyword>
<dbReference type="Proteomes" id="UP000467124">
    <property type="component" value="Unassembled WGS sequence"/>
</dbReference>
<reference evidence="3 4" key="1">
    <citation type="journal article" date="2019" name="Nat. Commun.">
        <title>The antimicrobial potential of Streptomyces from insect microbiomes.</title>
        <authorList>
            <person name="Chevrette M.G."/>
            <person name="Carlson C.M."/>
            <person name="Ortega H.E."/>
            <person name="Thomas C."/>
            <person name="Ananiev G.E."/>
            <person name="Barns K.J."/>
            <person name="Book A.J."/>
            <person name="Cagnazzo J."/>
            <person name="Carlos C."/>
            <person name="Flanigan W."/>
            <person name="Grubbs K.J."/>
            <person name="Horn H.A."/>
            <person name="Hoffmann F.M."/>
            <person name="Klassen J.L."/>
            <person name="Knack J.J."/>
            <person name="Lewin G.R."/>
            <person name="McDonald B.R."/>
            <person name="Muller L."/>
            <person name="Melo W.G.P."/>
            <person name="Pinto-Tomas A.A."/>
            <person name="Schmitz A."/>
            <person name="Wendt-Pienkowski E."/>
            <person name="Wildman S."/>
            <person name="Zhao M."/>
            <person name="Zhang F."/>
            <person name="Bugni T.S."/>
            <person name="Andes D.R."/>
            <person name="Pupo M.T."/>
            <person name="Currie C.R."/>
        </authorList>
    </citation>
    <scope>NUCLEOTIDE SEQUENCE [LARGE SCALE GENOMIC DNA]</scope>
    <source>
        <strain evidence="3 4">SID5840</strain>
    </source>
</reference>
<protein>
    <submittedName>
        <fullName evidence="3">Uncharacterized protein</fullName>
    </submittedName>
</protein>
<gene>
    <name evidence="3" type="ORF">GTW20_12200</name>
    <name evidence="2" type="ORF">VSQ78_14275</name>
</gene>
<name>A0A7K2IT64_9ACTN</name>
<dbReference type="EMBL" id="WWHY01000001">
    <property type="protein sequence ID" value="MYR33004.1"/>
    <property type="molecule type" value="Genomic_DNA"/>
</dbReference>
<evidence type="ECO:0000256" key="1">
    <source>
        <dbReference type="SAM" id="Phobius"/>
    </source>
</evidence>
<reference evidence="2 5" key="2">
    <citation type="submission" date="2024-01" db="EMBL/GenBank/DDBJ databases">
        <title>Genome mining of biosynthetic gene clusters to explore secondary metabolites of Streptomyces sp.</title>
        <authorList>
            <person name="Baig A."/>
            <person name="Ajitkumar Shintre N."/>
            <person name="Kumar H."/>
            <person name="Anbarasu A."/>
            <person name="Ramaiah S."/>
        </authorList>
    </citation>
    <scope>NUCLEOTIDE SEQUENCE [LARGE SCALE GENOMIC DNA]</scope>
    <source>
        <strain evidence="2 5">A01</strain>
    </source>
</reference>